<keyword evidence="2" id="KW-0808">Transferase</keyword>
<dbReference type="PANTHER" id="PTHR44942">
    <property type="entry name" value="METHYLTRANSF_11 DOMAIN-CONTAINING PROTEIN"/>
    <property type="match status" value="1"/>
</dbReference>
<dbReference type="SUPFAM" id="SSF53335">
    <property type="entry name" value="S-adenosyl-L-methionine-dependent methyltransferases"/>
    <property type="match status" value="1"/>
</dbReference>
<dbReference type="Proteomes" id="UP001596137">
    <property type="component" value="Unassembled WGS sequence"/>
</dbReference>
<evidence type="ECO:0000256" key="1">
    <source>
        <dbReference type="ARBA" id="ARBA00022603"/>
    </source>
</evidence>
<protein>
    <submittedName>
        <fullName evidence="4">Class I SAM-dependent methyltransferase</fullName>
    </submittedName>
</protein>
<organism evidence="4 5">
    <name type="scientific">Sphaerisporangium aureirubrum</name>
    <dbReference type="NCBI Taxonomy" id="1544736"/>
    <lineage>
        <taxon>Bacteria</taxon>
        <taxon>Bacillati</taxon>
        <taxon>Actinomycetota</taxon>
        <taxon>Actinomycetes</taxon>
        <taxon>Streptosporangiales</taxon>
        <taxon>Streptosporangiaceae</taxon>
        <taxon>Sphaerisporangium</taxon>
    </lineage>
</organism>
<dbReference type="Pfam" id="PF13649">
    <property type="entry name" value="Methyltransf_25"/>
    <property type="match status" value="1"/>
</dbReference>
<evidence type="ECO:0000259" key="3">
    <source>
        <dbReference type="Pfam" id="PF13649"/>
    </source>
</evidence>
<evidence type="ECO:0000313" key="4">
    <source>
        <dbReference type="EMBL" id="MFC6084180.1"/>
    </source>
</evidence>
<dbReference type="GO" id="GO:0032259">
    <property type="term" value="P:methylation"/>
    <property type="evidence" value="ECO:0007669"/>
    <property type="project" value="UniProtKB-KW"/>
</dbReference>
<sequence>MTGDRELFSGTAKYYARHRPPYPAELIGGLAVTFGLGPGTGVLDLGCGSGQLALPLSRTGSVVWAVDPDPDMIAEGVREQAEGGYGDVRWILGRGEALRPAGLPGLRLCTMGASFHWMDRDLVLKTLDEMIEPDGGVALVSGSASVFSRSGAVEGAWLEVTREVITEFLGPRRRAGSGTYSHPKRGHEEVLLDSAFKRLETSRFTCTRLLSVDDVVGLQLSTSYASPAQLGERLPDFRAELSRRLLELNPGEGFRTVEHTDLIVARR</sequence>
<evidence type="ECO:0000313" key="5">
    <source>
        <dbReference type="Proteomes" id="UP001596137"/>
    </source>
</evidence>
<keyword evidence="1 4" id="KW-0489">Methyltransferase</keyword>
<dbReference type="EMBL" id="JBHSRF010000038">
    <property type="protein sequence ID" value="MFC6084180.1"/>
    <property type="molecule type" value="Genomic_DNA"/>
</dbReference>
<evidence type="ECO:0000256" key="2">
    <source>
        <dbReference type="ARBA" id="ARBA00022679"/>
    </source>
</evidence>
<dbReference type="CDD" id="cd02440">
    <property type="entry name" value="AdoMet_MTases"/>
    <property type="match status" value="1"/>
</dbReference>
<dbReference type="RefSeq" id="WP_380756966.1">
    <property type="nucleotide sequence ID" value="NZ_JBHSRF010000038.1"/>
</dbReference>
<keyword evidence="5" id="KW-1185">Reference proteome</keyword>
<proteinExistence type="predicted"/>
<dbReference type="GO" id="GO:0008168">
    <property type="term" value="F:methyltransferase activity"/>
    <property type="evidence" value="ECO:0007669"/>
    <property type="project" value="UniProtKB-KW"/>
</dbReference>
<dbReference type="Gene3D" id="3.40.50.150">
    <property type="entry name" value="Vaccinia Virus protein VP39"/>
    <property type="match status" value="1"/>
</dbReference>
<name>A0ABW1NLZ6_9ACTN</name>
<dbReference type="InterPro" id="IPR041698">
    <property type="entry name" value="Methyltransf_25"/>
</dbReference>
<dbReference type="InterPro" id="IPR051052">
    <property type="entry name" value="Diverse_substrate_MTase"/>
</dbReference>
<reference evidence="5" key="1">
    <citation type="journal article" date="2019" name="Int. J. Syst. Evol. Microbiol.">
        <title>The Global Catalogue of Microorganisms (GCM) 10K type strain sequencing project: providing services to taxonomists for standard genome sequencing and annotation.</title>
        <authorList>
            <consortium name="The Broad Institute Genomics Platform"/>
            <consortium name="The Broad Institute Genome Sequencing Center for Infectious Disease"/>
            <person name="Wu L."/>
            <person name="Ma J."/>
        </authorList>
    </citation>
    <scope>NUCLEOTIDE SEQUENCE [LARGE SCALE GENOMIC DNA]</scope>
    <source>
        <strain evidence="5">JCM 30346</strain>
    </source>
</reference>
<dbReference type="PANTHER" id="PTHR44942:SF4">
    <property type="entry name" value="METHYLTRANSFERASE TYPE 11 DOMAIN-CONTAINING PROTEIN"/>
    <property type="match status" value="1"/>
</dbReference>
<accession>A0ABW1NLZ6</accession>
<feature type="domain" description="Methyltransferase" evidence="3">
    <location>
        <begin position="42"/>
        <end position="135"/>
    </location>
</feature>
<comment type="caution">
    <text evidence="4">The sequence shown here is derived from an EMBL/GenBank/DDBJ whole genome shotgun (WGS) entry which is preliminary data.</text>
</comment>
<gene>
    <name evidence="4" type="ORF">ACFP1K_23665</name>
</gene>
<dbReference type="InterPro" id="IPR029063">
    <property type="entry name" value="SAM-dependent_MTases_sf"/>
</dbReference>